<comment type="caution">
    <text evidence="2">The sequence shown here is derived from an EMBL/GenBank/DDBJ whole genome shotgun (WGS) entry which is preliminary data.</text>
</comment>
<dbReference type="EMBL" id="ANIX01005057">
    <property type="protein sequence ID" value="ETO99798.1"/>
    <property type="molecule type" value="Genomic_DNA"/>
</dbReference>
<organism evidence="2 3">
    <name type="scientific">Phytophthora nicotianae CJ01A1</name>
    <dbReference type="NCBI Taxonomy" id="1317063"/>
    <lineage>
        <taxon>Eukaryota</taxon>
        <taxon>Sar</taxon>
        <taxon>Stramenopiles</taxon>
        <taxon>Oomycota</taxon>
        <taxon>Peronosporomycetes</taxon>
        <taxon>Peronosporales</taxon>
        <taxon>Peronosporaceae</taxon>
        <taxon>Phytophthora</taxon>
    </lineage>
</organism>
<feature type="region of interest" description="Disordered" evidence="1">
    <location>
        <begin position="1"/>
        <end position="22"/>
    </location>
</feature>
<evidence type="ECO:0000313" key="2">
    <source>
        <dbReference type="EMBL" id="ETO99798.1"/>
    </source>
</evidence>
<dbReference type="Proteomes" id="UP000018958">
    <property type="component" value="Unassembled WGS sequence"/>
</dbReference>
<sequence>MPDVAEYSIPVLEDKHSPPENHQYQKCREYHRYRALGHHDTEHEQPIPQAYEKLLPAGLWQEL</sequence>
<accession>W2VQX5</accession>
<dbReference type="AlphaFoldDB" id="W2VQX5"/>
<protein>
    <submittedName>
        <fullName evidence="2">Uncharacterized protein</fullName>
    </submittedName>
</protein>
<evidence type="ECO:0000256" key="1">
    <source>
        <dbReference type="SAM" id="MobiDB-lite"/>
    </source>
</evidence>
<reference evidence="2 3" key="1">
    <citation type="submission" date="2013-11" db="EMBL/GenBank/DDBJ databases">
        <title>The Genome Sequence of Phytophthora parasitica CJ01A1.</title>
        <authorList>
            <consortium name="The Broad Institute Genomics Platform"/>
            <person name="Russ C."/>
            <person name="Tyler B."/>
            <person name="Panabieres F."/>
            <person name="Shan W."/>
            <person name="Tripathy S."/>
            <person name="Grunwald N."/>
            <person name="Machado M."/>
            <person name="Johnson C.S."/>
            <person name="Walker B."/>
            <person name="Young S.K."/>
            <person name="Zeng Q."/>
            <person name="Gargeya S."/>
            <person name="Fitzgerald M."/>
            <person name="Haas B."/>
            <person name="Abouelleil A."/>
            <person name="Allen A.W."/>
            <person name="Alvarado L."/>
            <person name="Arachchi H.M."/>
            <person name="Berlin A.M."/>
            <person name="Chapman S.B."/>
            <person name="Gainer-Dewar J."/>
            <person name="Goldberg J."/>
            <person name="Griggs A."/>
            <person name="Gujja S."/>
            <person name="Hansen M."/>
            <person name="Howarth C."/>
            <person name="Imamovic A."/>
            <person name="Ireland A."/>
            <person name="Larimer J."/>
            <person name="McCowan C."/>
            <person name="Murphy C."/>
            <person name="Pearson M."/>
            <person name="Poon T.W."/>
            <person name="Priest M."/>
            <person name="Roberts A."/>
            <person name="Saif S."/>
            <person name="Shea T."/>
            <person name="Sisk P."/>
            <person name="Sykes S."/>
            <person name="Wortman J."/>
            <person name="Nusbaum C."/>
            <person name="Birren B."/>
        </authorList>
    </citation>
    <scope>NUCLEOTIDE SEQUENCE [LARGE SCALE GENOMIC DNA]</scope>
    <source>
        <strain evidence="2 3">CJ01A1</strain>
    </source>
</reference>
<proteinExistence type="predicted"/>
<name>W2VQX5_PHYNI</name>
<gene>
    <name evidence="2" type="ORF">F441_22778</name>
</gene>
<evidence type="ECO:0000313" key="3">
    <source>
        <dbReference type="Proteomes" id="UP000018958"/>
    </source>
</evidence>